<evidence type="ECO:0000256" key="2">
    <source>
        <dbReference type="ARBA" id="ARBA00023134"/>
    </source>
</evidence>
<dbReference type="PRINTS" id="PR00449">
    <property type="entry name" value="RASTRNSFRMNG"/>
</dbReference>
<dbReference type="InterPro" id="IPR001806">
    <property type="entry name" value="Small_GTPase"/>
</dbReference>
<sequence>MLQKKICMVGAFATGKTSLVAKFVYSIFSETYQTTVGVKIDKKVVKIQDKELNFILWDLYGEDEFQKVRLSYLRGSSGYLIVVDGTRHNTLEKAFSLQTRVEETIGQIPFILVLNKSDLLDEWEIETAEIDAIIQRGWTVIKTSAKTGLGVEEVFQTLANKILEA</sequence>
<dbReference type="SMART" id="SM00174">
    <property type="entry name" value="RHO"/>
    <property type="match status" value="1"/>
</dbReference>
<dbReference type="AlphaFoldDB" id="A0A846H8I2"/>
<evidence type="ECO:0000256" key="1">
    <source>
        <dbReference type="ARBA" id="ARBA00022741"/>
    </source>
</evidence>
<dbReference type="RefSeq" id="WP_039739190.1">
    <property type="nucleotide sequence ID" value="NZ_JTCM02000016.1"/>
</dbReference>
<dbReference type="NCBIfam" id="TIGR00231">
    <property type="entry name" value="small_GTP"/>
    <property type="match status" value="1"/>
</dbReference>
<comment type="caution">
    <text evidence="3">The sequence shown here is derived from an EMBL/GenBank/DDBJ whole genome shotgun (WGS) entry which is preliminary data.</text>
</comment>
<dbReference type="Proteomes" id="UP000031549">
    <property type="component" value="Unassembled WGS sequence"/>
</dbReference>
<dbReference type="CDD" id="cd00154">
    <property type="entry name" value="Rab"/>
    <property type="match status" value="1"/>
</dbReference>
<reference evidence="3 4" key="1">
    <citation type="journal article" date="2015" name="Genome Announc.">
        <title>Draft Genome Sequence of Cyanobacterium Hassallia byssoidea Strain VB512170, Isolated from Monuments in India.</title>
        <authorList>
            <person name="Singh D."/>
            <person name="Chandrababunaidu M.M."/>
            <person name="Panda A."/>
            <person name="Sen D."/>
            <person name="Bhattacharyya S."/>
            <person name="Adhikary S.P."/>
            <person name="Tripathy S."/>
        </authorList>
    </citation>
    <scope>NUCLEOTIDE SEQUENCE [LARGE SCALE GENOMIC DNA]</scope>
    <source>
        <strain evidence="3 4">VB512170</strain>
    </source>
</reference>
<dbReference type="SMART" id="SM00175">
    <property type="entry name" value="RAB"/>
    <property type="match status" value="1"/>
</dbReference>
<dbReference type="InterPro" id="IPR005225">
    <property type="entry name" value="Small_GTP-bd"/>
</dbReference>
<dbReference type="GO" id="GO:0005525">
    <property type="term" value="F:GTP binding"/>
    <property type="evidence" value="ECO:0007669"/>
    <property type="project" value="UniProtKB-KW"/>
</dbReference>
<dbReference type="GO" id="GO:0003924">
    <property type="term" value="F:GTPase activity"/>
    <property type="evidence" value="ECO:0007669"/>
    <property type="project" value="InterPro"/>
</dbReference>
<organism evidence="3 4">
    <name type="scientific">Hassallia byssoidea VB512170</name>
    <dbReference type="NCBI Taxonomy" id="1304833"/>
    <lineage>
        <taxon>Bacteria</taxon>
        <taxon>Bacillati</taxon>
        <taxon>Cyanobacteriota</taxon>
        <taxon>Cyanophyceae</taxon>
        <taxon>Nostocales</taxon>
        <taxon>Tolypothrichaceae</taxon>
        <taxon>Hassallia</taxon>
    </lineage>
</organism>
<protein>
    <submittedName>
        <fullName evidence="3">GTP-binding protein</fullName>
    </submittedName>
</protein>
<accession>A0A846H8I2</accession>
<dbReference type="PANTHER" id="PTHR47977">
    <property type="entry name" value="RAS-RELATED PROTEIN RAB"/>
    <property type="match status" value="1"/>
</dbReference>
<dbReference type="SMART" id="SM00173">
    <property type="entry name" value="RAS"/>
    <property type="match status" value="1"/>
</dbReference>
<dbReference type="PROSITE" id="PS51419">
    <property type="entry name" value="RAB"/>
    <property type="match status" value="1"/>
</dbReference>
<keyword evidence="1" id="KW-0547">Nucleotide-binding</keyword>
<dbReference type="InterPro" id="IPR027417">
    <property type="entry name" value="P-loop_NTPase"/>
</dbReference>
<dbReference type="InterPro" id="IPR050227">
    <property type="entry name" value="Rab"/>
</dbReference>
<dbReference type="Gene3D" id="3.40.50.300">
    <property type="entry name" value="P-loop containing nucleotide triphosphate hydrolases"/>
    <property type="match status" value="1"/>
</dbReference>
<keyword evidence="2" id="KW-0342">GTP-binding</keyword>
<name>A0A846H8I2_9CYAN</name>
<gene>
    <name evidence="3" type="ORF">PI95_010540</name>
</gene>
<dbReference type="PROSITE" id="PS51421">
    <property type="entry name" value="RAS"/>
    <property type="match status" value="1"/>
</dbReference>
<evidence type="ECO:0000313" key="4">
    <source>
        <dbReference type="Proteomes" id="UP000031549"/>
    </source>
</evidence>
<dbReference type="Pfam" id="PF00071">
    <property type="entry name" value="Ras"/>
    <property type="match status" value="1"/>
</dbReference>
<keyword evidence="4" id="KW-1185">Reference proteome</keyword>
<dbReference type="SUPFAM" id="SSF52540">
    <property type="entry name" value="P-loop containing nucleoside triphosphate hydrolases"/>
    <property type="match status" value="1"/>
</dbReference>
<dbReference type="EMBL" id="JTCM02000016">
    <property type="protein sequence ID" value="NEU72984.1"/>
    <property type="molecule type" value="Genomic_DNA"/>
</dbReference>
<evidence type="ECO:0000313" key="3">
    <source>
        <dbReference type="EMBL" id="NEU72984.1"/>
    </source>
</evidence>
<proteinExistence type="predicted"/>